<keyword evidence="4" id="KW-0326">Glycosidase</keyword>
<keyword evidence="2" id="KW-0732">Signal</keyword>
<organism evidence="6 7">
    <name type="scientific">Paenibacillus terricola</name>
    <dbReference type="NCBI Taxonomy" id="2763503"/>
    <lineage>
        <taxon>Bacteria</taxon>
        <taxon>Bacillati</taxon>
        <taxon>Bacillota</taxon>
        <taxon>Bacilli</taxon>
        <taxon>Bacillales</taxon>
        <taxon>Paenibacillaceae</taxon>
        <taxon>Paenibacillus</taxon>
    </lineage>
</organism>
<dbReference type="Proteomes" id="UP000609346">
    <property type="component" value="Unassembled WGS sequence"/>
</dbReference>
<evidence type="ECO:0000256" key="2">
    <source>
        <dbReference type="ARBA" id="ARBA00022729"/>
    </source>
</evidence>
<dbReference type="PANTHER" id="PTHR43817">
    <property type="entry name" value="GLYCOSYL HYDROLASE"/>
    <property type="match status" value="1"/>
</dbReference>
<evidence type="ECO:0000313" key="7">
    <source>
        <dbReference type="Proteomes" id="UP000609346"/>
    </source>
</evidence>
<dbReference type="EMBL" id="JACXZA010000008">
    <property type="protein sequence ID" value="MBD3922335.1"/>
    <property type="molecule type" value="Genomic_DNA"/>
</dbReference>
<dbReference type="Pfam" id="PF07532">
    <property type="entry name" value="Big_4"/>
    <property type="match status" value="1"/>
</dbReference>
<comment type="similarity">
    <text evidence="1">Belongs to the glycosyl hydrolase 43 family.</text>
</comment>
<protein>
    <submittedName>
        <fullName evidence="6">Family 43 glycosylhydrolase</fullName>
    </submittedName>
</protein>
<name>A0ABR8N577_9BACL</name>
<dbReference type="RefSeq" id="WP_191206627.1">
    <property type="nucleotide sequence ID" value="NZ_JACXZA010000008.1"/>
</dbReference>
<accession>A0ABR8N577</accession>
<feature type="domain" description="Bacterial Ig-like" evidence="5">
    <location>
        <begin position="216"/>
        <end position="268"/>
    </location>
</feature>
<dbReference type="Pfam" id="PF04616">
    <property type="entry name" value="Glyco_hydro_43"/>
    <property type="match status" value="1"/>
</dbReference>
<gene>
    <name evidence="6" type="ORF">H8B09_26505</name>
</gene>
<dbReference type="InterPro" id="IPR006710">
    <property type="entry name" value="Glyco_hydro_43"/>
</dbReference>
<evidence type="ECO:0000256" key="4">
    <source>
        <dbReference type="ARBA" id="ARBA00023295"/>
    </source>
</evidence>
<comment type="caution">
    <text evidence="6">The sequence shown here is derived from an EMBL/GenBank/DDBJ whole genome shotgun (WGS) entry which is preliminary data.</text>
</comment>
<evidence type="ECO:0000256" key="3">
    <source>
        <dbReference type="ARBA" id="ARBA00022801"/>
    </source>
</evidence>
<evidence type="ECO:0000259" key="5">
    <source>
        <dbReference type="Pfam" id="PF07532"/>
    </source>
</evidence>
<evidence type="ECO:0000313" key="6">
    <source>
        <dbReference type="EMBL" id="MBD3922335.1"/>
    </source>
</evidence>
<evidence type="ECO:0000256" key="1">
    <source>
        <dbReference type="ARBA" id="ARBA00009865"/>
    </source>
</evidence>
<proteinExistence type="inferred from homology"/>
<dbReference type="InterPro" id="IPR023296">
    <property type="entry name" value="Glyco_hydro_beta-prop_sf"/>
</dbReference>
<keyword evidence="3" id="KW-0378">Hydrolase</keyword>
<reference evidence="6 7" key="1">
    <citation type="submission" date="2020-09" db="EMBL/GenBank/DDBJ databases">
        <title>Paenibacillus sp. strain PR3 16S rRNA gene Genome sequencing and assembly.</title>
        <authorList>
            <person name="Kim J."/>
        </authorList>
    </citation>
    <scope>NUCLEOTIDE SEQUENCE [LARGE SCALE GENOMIC DNA]</scope>
    <source>
        <strain evidence="6 7">PR3</strain>
    </source>
</reference>
<keyword evidence="7" id="KW-1185">Reference proteome</keyword>
<dbReference type="Gene3D" id="2.115.10.20">
    <property type="entry name" value="Glycosyl hydrolase domain, family 43"/>
    <property type="match status" value="1"/>
</dbReference>
<dbReference type="PANTHER" id="PTHR43817:SF1">
    <property type="entry name" value="HYDROLASE, FAMILY 43, PUTATIVE (AFU_ORTHOLOGUE AFUA_3G01660)-RELATED"/>
    <property type="match status" value="1"/>
</dbReference>
<sequence length="632" mass="70934">MQTFGSILTYVSKGDGGYLSPADSRRTDALYIAAKENRDERFTNLNKGKPILYVKWEDSVENAPNAQMGSPSLFRKPDGTYGLVASENNKGSGIYLWDSMDLIAFSNQRRIEVNRDGVALEDPKIVYDASSDTYQLFWRSGGGEVSFVSVSNDQLTSFATRTEHEYGAAEMKGILPSNALPNEASKFDVTQQEYERVIRRYAPVTNTGVQVLEDISIKAGENLPSLMDRIELFYSDGSSKFLGVNWNLEDIQAIQPTEPGSYRIRGTIVQSVFEYPFIQERADPFITYNPDDGYYYATGSYYPESDPSNWTEFEMQDIDYDRITLRRGRTLEELRSAEEFDVWVPRGEDGFVPFLWAPEVHKINGKWYILVGAGQSDSGRRWCSTMVLVEYTGTLQDMQQGGMLRRNNWKPRAIQDSPCGFDMTFAEINGTGYYIWPSRCQLYIQKVDPIDPTKRIGEAAVIKGIDWPFEYGKHNIHHTDQGIVEGAAVLQYGDKIYLSYAGATVDQYYCTAVMTADAGADVMNPDSWTRPTYAALSTEDVLAVEGIKPHCGPGHNSFSLDEYGNPINIYHARPVPDPHVGVGAGGLHDPCRHTMVRPAHIAIDGTLILNMTKEEELAPQNRNVVLTVKVIY</sequence>
<dbReference type="SUPFAM" id="SSF75005">
    <property type="entry name" value="Arabinanase/levansucrase/invertase"/>
    <property type="match status" value="2"/>
</dbReference>
<dbReference type="InterPro" id="IPR011081">
    <property type="entry name" value="Big_4"/>
</dbReference>